<dbReference type="EMBL" id="NJHN03000077">
    <property type="protein sequence ID" value="KAH9417259.1"/>
    <property type="molecule type" value="Genomic_DNA"/>
</dbReference>
<organism evidence="1 2">
    <name type="scientific">Dermatophagoides pteronyssinus</name>
    <name type="common">European house dust mite</name>
    <dbReference type="NCBI Taxonomy" id="6956"/>
    <lineage>
        <taxon>Eukaryota</taxon>
        <taxon>Metazoa</taxon>
        <taxon>Ecdysozoa</taxon>
        <taxon>Arthropoda</taxon>
        <taxon>Chelicerata</taxon>
        <taxon>Arachnida</taxon>
        <taxon>Acari</taxon>
        <taxon>Acariformes</taxon>
        <taxon>Sarcoptiformes</taxon>
        <taxon>Astigmata</taxon>
        <taxon>Psoroptidia</taxon>
        <taxon>Analgoidea</taxon>
        <taxon>Pyroglyphidae</taxon>
        <taxon>Dermatophagoidinae</taxon>
        <taxon>Dermatophagoides</taxon>
    </lineage>
</organism>
<sequence length="74" mass="8673">MNHGCYATTKPSKHSKTTSEFTLDLWMMMMIRRSTKTNKEKKNVFCQPQWGKNEEIFLYTGILIAPNNEICKID</sequence>
<keyword evidence="2" id="KW-1185">Reference proteome</keyword>
<evidence type="ECO:0000313" key="2">
    <source>
        <dbReference type="Proteomes" id="UP000887458"/>
    </source>
</evidence>
<reference evidence="1 2" key="2">
    <citation type="journal article" date="2022" name="Mol. Biol. Evol.">
        <title>Comparative Genomics Reveals Insights into the Divergent Evolution of Astigmatic Mites and Household Pest Adaptations.</title>
        <authorList>
            <person name="Xiong Q."/>
            <person name="Wan A.T."/>
            <person name="Liu X."/>
            <person name="Fung C.S."/>
            <person name="Xiao X."/>
            <person name="Malainual N."/>
            <person name="Hou J."/>
            <person name="Wang L."/>
            <person name="Wang M."/>
            <person name="Yang K.Y."/>
            <person name="Cui Y."/>
            <person name="Leung E.L."/>
            <person name="Nong W."/>
            <person name="Shin S.K."/>
            <person name="Au S.W."/>
            <person name="Jeong K.Y."/>
            <person name="Chew F.T."/>
            <person name="Hui J.H."/>
            <person name="Leung T.F."/>
            <person name="Tungtrongchitr A."/>
            <person name="Zhong N."/>
            <person name="Liu Z."/>
            <person name="Tsui S.K."/>
        </authorList>
    </citation>
    <scope>NUCLEOTIDE SEQUENCE [LARGE SCALE GENOMIC DNA]</scope>
    <source>
        <strain evidence="1">Derp</strain>
    </source>
</reference>
<proteinExistence type="predicted"/>
<dbReference type="Proteomes" id="UP000887458">
    <property type="component" value="Unassembled WGS sequence"/>
</dbReference>
<reference evidence="1 2" key="1">
    <citation type="journal article" date="2018" name="J. Allergy Clin. Immunol.">
        <title>High-quality assembly of Dermatophagoides pteronyssinus genome and transcriptome reveals a wide range of novel allergens.</title>
        <authorList>
            <person name="Liu X.Y."/>
            <person name="Yang K.Y."/>
            <person name="Wang M.Q."/>
            <person name="Kwok J.S."/>
            <person name="Zeng X."/>
            <person name="Yang Z."/>
            <person name="Xiao X.J."/>
            <person name="Lau C.P."/>
            <person name="Li Y."/>
            <person name="Huang Z.M."/>
            <person name="Ba J.G."/>
            <person name="Yim A.K."/>
            <person name="Ouyang C.Y."/>
            <person name="Ngai S.M."/>
            <person name="Chan T.F."/>
            <person name="Leung E.L."/>
            <person name="Liu L."/>
            <person name="Liu Z.G."/>
            <person name="Tsui S.K."/>
        </authorList>
    </citation>
    <scope>NUCLEOTIDE SEQUENCE [LARGE SCALE GENOMIC DNA]</scope>
    <source>
        <strain evidence="1">Derp</strain>
    </source>
</reference>
<name>A0ABQ8J3X3_DERPT</name>
<gene>
    <name evidence="1" type="ORF">DERP_007256</name>
</gene>
<protein>
    <submittedName>
        <fullName evidence="1">Uncharacterized protein</fullName>
    </submittedName>
</protein>
<comment type="caution">
    <text evidence="1">The sequence shown here is derived from an EMBL/GenBank/DDBJ whole genome shotgun (WGS) entry which is preliminary data.</text>
</comment>
<evidence type="ECO:0000313" key="1">
    <source>
        <dbReference type="EMBL" id="KAH9417259.1"/>
    </source>
</evidence>
<accession>A0ABQ8J3X3</accession>